<dbReference type="GO" id="GO:0004402">
    <property type="term" value="F:histone acetyltransferase activity"/>
    <property type="evidence" value="ECO:0000318"/>
    <property type="project" value="GO_Central"/>
</dbReference>
<evidence type="ECO:0000256" key="1">
    <source>
        <dbReference type="SAM" id="MobiDB-lite"/>
    </source>
</evidence>
<evidence type="ECO:0000313" key="3">
    <source>
        <dbReference type="Proteomes" id="UP000001064"/>
    </source>
</evidence>
<dbReference type="eggNOG" id="ENOG502RSTV">
    <property type="taxonomic scope" value="Eukaryota"/>
</dbReference>
<gene>
    <name evidence="2" type="ORF">DICPUDRAFT_99781</name>
</gene>
<dbReference type="KEGG" id="dpp:DICPUDRAFT_99781"/>
<dbReference type="RefSeq" id="XP_003293861.1">
    <property type="nucleotide sequence ID" value="XM_003293813.1"/>
</dbReference>
<accession>F1A2G9</accession>
<dbReference type="OMA" id="NRGNICK"/>
<dbReference type="EMBL" id="GL871411">
    <property type="protein sequence ID" value="EGC29610.1"/>
    <property type="molecule type" value="Genomic_DNA"/>
</dbReference>
<dbReference type="InParanoid" id="F1A2G9"/>
<dbReference type="VEuPathDB" id="AmoebaDB:DICPUDRAFT_99781"/>
<dbReference type="OrthoDB" id="10625256at2759"/>
<dbReference type="FunCoup" id="F1A2G9">
    <property type="interactions" value="937"/>
</dbReference>
<dbReference type="AlphaFoldDB" id="F1A2G9"/>
<name>F1A2G9_DICPU</name>
<feature type="region of interest" description="Disordered" evidence="1">
    <location>
        <begin position="509"/>
        <end position="553"/>
    </location>
</feature>
<proteinExistence type="predicted"/>
<protein>
    <submittedName>
        <fullName evidence="2">Uncharacterized protein</fullName>
    </submittedName>
</protein>
<reference evidence="3" key="1">
    <citation type="journal article" date="2011" name="Genome Biol.">
        <title>Comparative genomics of the social amoebae Dictyostelium discoideum and Dictyostelium purpureum.</title>
        <authorList>
            <consortium name="US DOE Joint Genome Institute (JGI-PGF)"/>
            <person name="Sucgang R."/>
            <person name="Kuo A."/>
            <person name="Tian X."/>
            <person name="Salerno W."/>
            <person name="Parikh A."/>
            <person name="Feasley C.L."/>
            <person name="Dalin E."/>
            <person name="Tu H."/>
            <person name="Huang E."/>
            <person name="Barry K."/>
            <person name="Lindquist E."/>
            <person name="Shapiro H."/>
            <person name="Bruce D."/>
            <person name="Schmutz J."/>
            <person name="Salamov A."/>
            <person name="Fey P."/>
            <person name="Gaudet P."/>
            <person name="Anjard C."/>
            <person name="Babu M.M."/>
            <person name="Basu S."/>
            <person name="Bushmanova Y."/>
            <person name="van der Wel H."/>
            <person name="Katoh-Kurasawa M."/>
            <person name="Dinh C."/>
            <person name="Coutinho P.M."/>
            <person name="Saito T."/>
            <person name="Elias M."/>
            <person name="Schaap P."/>
            <person name="Kay R.R."/>
            <person name="Henrissat B."/>
            <person name="Eichinger L."/>
            <person name="Rivero F."/>
            <person name="Putnam N.H."/>
            <person name="West C.M."/>
            <person name="Loomis W.F."/>
            <person name="Chisholm R.L."/>
            <person name="Shaulsky G."/>
            <person name="Strassmann J.E."/>
            <person name="Queller D.C."/>
            <person name="Kuspa A."/>
            <person name="Grigoriev I.V."/>
        </authorList>
    </citation>
    <scope>NUCLEOTIDE SEQUENCE [LARGE SCALE GENOMIC DNA]</scope>
    <source>
        <strain evidence="3">QSDP1</strain>
    </source>
</reference>
<keyword evidence="3" id="KW-1185">Reference proteome</keyword>
<evidence type="ECO:0000313" key="2">
    <source>
        <dbReference type="EMBL" id="EGC29610.1"/>
    </source>
</evidence>
<feature type="compositionally biased region" description="Low complexity" evidence="1">
    <location>
        <begin position="530"/>
        <end position="552"/>
    </location>
</feature>
<feature type="compositionally biased region" description="Low complexity" evidence="1">
    <location>
        <begin position="614"/>
        <end position="623"/>
    </location>
</feature>
<dbReference type="GeneID" id="10505182"/>
<sequence length="862" mass="98414">MSSKTKSFKNNYNLNNNNNNINNNINNISNISNNNNIIVTTTTTTTTSNIGCNRCILCRRGCPKILTKEYIPELKDFLRTIIYILAKKQKKEYDKLHADDSDDEDDEEENEKQYQFVQTKDINTFIITHKKLLNFNDGIVMDKDSITNCLSHKHKIFKSGKIKYGIGYWALVDPYDSPWDQKQQQANQVSKSRGNTGPICGAITHRGNICQKTSICPFHSSSIVNNKSNTNINNSNNHNHIHNANNINMNSYNNNSNSNNNHLHGNKVTVSTGGSIDIVPSNCLCLLCKRGTPVKLKETPELKDYLKIIIYVLSNNKDTNNEEEDRYVQTIDIHNFISSHKILLNLNQNLIPDRNSITNCLSHQHRIFKSGKEVYGFGYWCLRDPKEDPWNDCSIDFTQQILQQQQLSSSSSSPTQSTSQLILLQQQPLIIKKQGPICGAITNRGNICKKPLNKCLFHTNKPNLKNINNPNFNNNNYSLLIEQHQKQLQQQLQTPTSQSSHHRNIQFLDKEKDDDNHSFDESDSDEDENINNSNNSNNSDDFNSSSSSSGSNLYQGKREYIEEINDNCDFLPKIKRLNSNESLNNFSNNTTIYIGIQDDFNQNNFFDKPPSQPSSPLSNNISNNNCTSTSTSTLVSTCNNYSSHSYNNNNNVNSVNNSQQLNNSVVNNSISLVSLAATMSQEKISNSMFLSIPDCKLTNIIHALELEKKVLNNYSFYSIINRLQDTIGESLHVRLSREYTRYMIIKAAENDIDQLVPSPLIDIFHRTHYQDSLRYKDFCKMIQFDVNINMSSSSSIGSLISLCSSSSSTSDLLEPYNINIPREQQKMNYKKFLELYKKYFHNNINHNTNNLIDTEIWVLELQ</sequence>
<dbReference type="Proteomes" id="UP000001064">
    <property type="component" value="Unassembled WGS sequence"/>
</dbReference>
<feature type="region of interest" description="Disordered" evidence="1">
    <location>
        <begin position="603"/>
        <end position="623"/>
    </location>
</feature>
<organism evidence="2 3">
    <name type="scientific">Dictyostelium purpureum</name>
    <name type="common">Slime mold</name>
    <dbReference type="NCBI Taxonomy" id="5786"/>
    <lineage>
        <taxon>Eukaryota</taxon>
        <taxon>Amoebozoa</taxon>
        <taxon>Evosea</taxon>
        <taxon>Eumycetozoa</taxon>
        <taxon>Dictyostelia</taxon>
        <taxon>Dictyosteliales</taxon>
        <taxon>Dictyosteliaceae</taxon>
        <taxon>Dictyostelium</taxon>
    </lineage>
</organism>
<feature type="compositionally biased region" description="Basic and acidic residues" evidence="1">
    <location>
        <begin position="509"/>
        <end position="520"/>
    </location>
</feature>